<dbReference type="AlphaFoldDB" id="A0A328Q0E1"/>
<evidence type="ECO:0000259" key="1">
    <source>
        <dbReference type="Pfam" id="PF13240"/>
    </source>
</evidence>
<evidence type="ECO:0000313" key="2">
    <source>
        <dbReference type="EMBL" id="RAP02424.1"/>
    </source>
</evidence>
<dbReference type="EMBL" id="NGJK01000093">
    <property type="protein sequence ID" value="RAP02424.1"/>
    <property type="molecule type" value="Genomic_DNA"/>
</dbReference>
<comment type="caution">
    <text evidence="2">The sequence shown here is derived from an EMBL/GenBank/DDBJ whole genome shotgun (WGS) entry which is preliminary data.</text>
</comment>
<organism evidence="2 3">
    <name type="scientific">Methanosphaera stadtmanae</name>
    <dbReference type="NCBI Taxonomy" id="2317"/>
    <lineage>
        <taxon>Archaea</taxon>
        <taxon>Methanobacteriati</taxon>
        <taxon>Methanobacteriota</taxon>
        <taxon>Methanomada group</taxon>
        <taxon>Methanobacteria</taxon>
        <taxon>Methanobacteriales</taxon>
        <taxon>Methanobacteriaceae</taxon>
        <taxon>Methanosphaera</taxon>
    </lineage>
</organism>
<reference evidence="2 3" key="1">
    <citation type="submission" date="2017-05" db="EMBL/GenBank/DDBJ databases">
        <title>Host range expansion of the Methanosphaera genus to humans and monogastric animals involves recent and extensive reduction in genome content.</title>
        <authorList>
            <person name="Hoedt E.C."/>
            <person name="Volmer J.G."/>
            <person name="Parks D.H."/>
            <person name="Rosewarne C.P."/>
            <person name="Denman S.E."/>
            <person name="Mcsweeney C.S."/>
            <person name="O Cuiv P."/>
            <person name="Hugenholtz P."/>
            <person name="Tyson G.W."/>
            <person name="Morrison M."/>
        </authorList>
    </citation>
    <scope>NUCLEOTIDE SEQUENCE [LARGE SCALE GENOMIC DNA]</scope>
    <source>
        <strain evidence="2 3">PA5</strain>
    </source>
</reference>
<proteinExistence type="predicted"/>
<dbReference type="Pfam" id="PF13240">
    <property type="entry name" value="Zn_Ribbon_1"/>
    <property type="match status" value="1"/>
</dbReference>
<name>A0A328Q0E1_9EURY</name>
<feature type="domain" description="Zinc-ribbon" evidence="1">
    <location>
        <begin position="4"/>
        <end position="25"/>
    </location>
</feature>
<sequence length="94" mass="11035">MNNFCPECGSERIENSKYCINCGYKFPVENNQYSNEDNFEPNYDVDYNNNYNENNNNFNYNGDNSHVDDNSICPHCSSQLNTYTKTGFIWRNLS</sequence>
<dbReference type="Proteomes" id="UP000248557">
    <property type="component" value="Unassembled WGS sequence"/>
</dbReference>
<gene>
    <name evidence="2" type="ORF">CA615_07755</name>
</gene>
<dbReference type="InterPro" id="IPR026870">
    <property type="entry name" value="Zinc_ribbon_dom"/>
</dbReference>
<accession>A0A328Q0E1</accession>
<protein>
    <submittedName>
        <fullName evidence="2">Zinc ribbon domain-containing protein</fullName>
    </submittedName>
</protein>
<evidence type="ECO:0000313" key="3">
    <source>
        <dbReference type="Proteomes" id="UP000248557"/>
    </source>
</evidence>
<dbReference type="GeneID" id="3854853"/>
<dbReference type="RefSeq" id="WP_011407114.1">
    <property type="nucleotide sequence ID" value="NZ_CATZXA010000099.1"/>
</dbReference>